<dbReference type="Pfam" id="PF21082">
    <property type="entry name" value="MS_channel_3rd"/>
    <property type="match status" value="1"/>
</dbReference>
<feature type="domain" description="Mechanosensitive ion channel MscS" evidence="9">
    <location>
        <begin position="151"/>
        <end position="214"/>
    </location>
</feature>
<feature type="transmembrane region" description="Helical" evidence="8">
    <location>
        <begin position="104"/>
        <end position="124"/>
    </location>
</feature>
<evidence type="ECO:0000313" key="13">
    <source>
        <dbReference type="Proteomes" id="UP000279336"/>
    </source>
</evidence>
<dbReference type="Gene3D" id="3.30.70.100">
    <property type="match status" value="1"/>
</dbReference>
<dbReference type="GO" id="GO:0008381">
    <property type="term" value="F:mechanosensitive monoatomic ion channel activity"/>
    <property type="evidence" value="ECO:0007669"/>
    <property type="project" value="InterPro"/>
</dbReference>
<feature type="domain" description="Mechanosensitive ion channel transmembrane helices 2/3" evidence="11">
    <location>
        <begin position="112"/>
        <end position="149"/>
    </location>
</feature>
<dbReference type="InterPro" id="IPR011066">
    <property type="entry name" value="MscS_channel_C_sf"/>
</dbReference>
<dbReference type="SUPFAM" id="SSF82861">
    <property type="entry name" value="Mechanosensitive channel protein MscS (YggB), transmembrane region"/>
    <property type="match status" value="1"/>
</dbReference>
<name>A0A8B3FNS6_9ACTN</name>
<evidence type="ECO:0000256" key="2">
    <source>
        <dbReference type="ARBA" id="ARBA00008017"/>
    </source>
</evidence>
<feature type="region of interest" description="Disordered" evidence="7">
    <location>
        <begin position="310"/>
        <end position="383"/>
    </location>
</feature>
<keyword evidence="3" id="KW-1003">Cell membrane</keyword>
<dbReference type="EMBL" id="RCIW01000013">
    <property type="protein sequence ID" value="RLP08613.1"/>
    <property type="molecule type" value="Genomic_DNA"/>
</dbReference>
<evidence type="ECO:0000259" key="9">
    <source>
        <dbReference type="Pfam" id="PF00924"/>
    </source>
</evidence>
<feature type="compositionally biased region" description="Basic residues" evidence="7">
    <location>
        <begin position="428"/>
        <end position="437"/>
    </location>
</feature>
<dbReference type="InterPro" id="IPR011014">
    <property type="entry name" value="MscS_channel_TM-2"/>
</dbReference>
<organism evidence="12 13">
    <name type="scientific">Propionibacterium australiense</name>
    <dbReference type="NCBI Taxonomy" id="119981"/>
    <lineage>
        <taxon>Bacteria</taxon>
        <taxon>Bacillati</taxon>
        <taxon>Actinomycetota</taxon>
        <taxon>Actinomycetes</taxon>
        <taxon>Propionibacteriales</taxon>
        <taxon>Propionibacteriaceae</taxon>
        <taxon>Propionibacterium</taxon>
    </lineage>
</organism>
<evidence type="ECO:0000256" key="5">
    <source>
        <dbReference type="ARBA" id="ARBA00022989"/>
    </source>
</evidence>
<comment type="subcellular location">
    <subcellularLocation>
        <location evidence="1">Cell membrane</location>
        <topology evidence="1">Multi-pass membrane protein</topology>
    </subcellularLocation>
</comment>
<dbReference type="InterPro" id="IPR049278">
    <property type="entry name" value="MS_channel_C"/>
</dbReference>
<keyword evidence="4 8" id="KW-0812">Transmembrane</keyword>
<feature type="transmembrane region" description="Helical" evidence="8">
    <location>
        <begin position="130"/>
        <end position="152"/>
    </location>
</feature>
<reference evidence="12 13" key="1">
    <citation type="submission" date="2018-10" db="EMBL/GenBank/DDBJ databases">
        <title>Propionibacterium australiense Genome Sequencing and Assembly.</title>
        <authorList>
            <person name="Bernier A.-M."/>
            <person name="Bernard K."/>
        </authorList>
    </citation>
    <scope>NUCLEOTIDE SEQUENCE [LARGE SCALE GENOMIC DNA]</scope>
    <source>
        <strain evidence="12 13">NML98A078</strain>
    </source>
</reference>
<comment type="similarity">
    <text evidence="2">Belongs to the MscS (TC 1.A.23) family.</text>
</comment>
<dbReference type="InterPro" id="IPR006685">
    <property type="entry name" value="MscS_channel_2nd"/>
</dbReference>
<keyword evidence="6 8" id="KW-0472">Membrane</keyword>
<feature type="transmembrane region" description="Helical" evidence="8">
    <location>
        <begin position="39"/>
        <end position="62"/>
    </location>
</feature>
<feature type="domain" description="Mechanosensitive ion channel MscS C-terminal" evidence="10">
    <location>
        <begin position="221"/>
        <end position="307"/>
    </location>
</feature>
<dbReference type="Pfam" id="PF21088">
    <property type="entry name" value="MS_channel_1st"/>
    <property type="match status" value="1"/>
</dbReference>
<dbReference type="SUPFAM" id="SSF82689">
    <property type="entry name" value="Mechanosensitive channel protein MscS (YggB), C-terminal domain"/>
    <property type="match status" value="1"/>
</dbReference>
<sequence>MAQPVRSRARHNGRQRAECPSAPTSKSRRARVLPLNIEFVWPNTLIEIVVTIAVAVVTRFVVRRLIDQFIKHAGQRQAERAGHDITTTGINTNRATQRAKTLGTVLKSITDLILIAVVVLTVLNSININVMPAIASAGVVGIAVAFGAQSLVKDFFNGICMIMEDQYGVGDIVRIDDIKGTVRAVGFRITEVQDINGQVWYLRNGEITTVGNISQGFSKSTIDIPVSVDENPGAVIKLLRRTCARMDAEPDWHNQMLEAPNVLGLSSLDENAAIYQILISCPADKQWSVEREIRSRILAALRRAGMHTPRRTILAVPSKKNEDITSAQSGQKRHPLSKAARDRLAEQAAGTGRGARPDADAPDPTEAGGQAPAPVPEPQAPGQQITAREWLEDSAGRNVRWVSASDTGHNMAAEETIAMDPTVITKQAGRRRRRLRKPGTQEPSGEHDQKTPAAQVLSADTTHQLPKVGD</sequence>
<evidence type="ECO:0000256" key="7">
    <source>
        <dbReference type="SAM" id="MobiDB-lite"/>
    </source>
</evidence>
<dbReference type="OrthoDB" id="4638917at2"/>
<dbReference type="PANTHER" id="PTHR30460:SF0">
    <property type="entry name" value="MODERATE CONDUCTANCE MECHANOSENSITIVE CHANNEL YBIO"/>
    <property type="match status" value="1"/>
</dbReference>
<evidence type="ECO:0000259" key="10">
    <source>
        <dbReference type="Pfam" id="PF21082"/>
    </source>
</evidence>
<feature type="region of interest" description="Disordered" evidence="7">
    <location>
        <begin position="1"/>
        <end position="25"/>
    </location>
</feature>
<dbReference type="InterPro" id="IPR045276">
    <property type="entry name" value="YbiO_bact"/>
</dbReference>
<dbReference type="AlphaFoldDB" id="A0A8B3FNS6"/>
<keyword evidence="5 8" id="KW-1133">Transmembrane helix</keyword>
<feature type="region of interest" description="Disordered" evidence="7">
    <location>
        <begin position="419"/>
        <end position="470"/>
    </location>
</feature>
<dbReference type="SUPFAM" id="SSF50182">
    <property type="entry name" value="Sm-like ribonucleoproteins"/>
    <property type="match status" value="1"/>
</dbReference>
<dbReference type="Gene3D" id="2.30.30.60">
    <property type="match status" value="1"/>
</dbReference>
<comment type="caution">
    <text evidence="12">The sequence shown here is derived from an EMBL/GenBank/DDBJ whole genome shotgun (WGS) entry which is preliminary data.</text>
</comment>
<dbReference type="InterPro" id="IPR010920">
    <property type="entry name" value="LSM_dom_sf"/>
</dbReference>
<dbReference type="PANTHER" id="PTHR30460">
    <property type="entry name" value="MODERATE CONDUCTANCE MECHANOSENSITIVE CHANNEL YBIO"/>
    <property type="match status" value="1"/>
</dbReference>
<dbReference type="Proteomes" id="UP000279336">
    <property type="component" value="Unassembled WGS sequence"/>
</dbReference>
<evidence type="ECO:0000313" key="12">
    <source>
        <dbReference type="EMBL" id="RLP08613.1"/>
    </source>
</evidence>
<gene>
    <name evidence="12" type="ORF">D7U36_09235</name>
</gene>
<dbReference type="Pfam" id="PF00924">
    <property type="entry name" value="MS_channel_2nd"/>
    <property type="match status" value="1"/>
</dbReference>
<evidence type="ECO:0000256" key="4">
    <source>
        <dbReference type="ARBA" id="ARBA00022692"/>
    </source>
</evidence>
<accession>A0A8B3FNS6</accession>
<evidence type="ECO:0000259" key="11">
    <source>
        <dbReference type="Pfam" id="PF21088"/>
    </source>
</evidence>
<evidence type="ECO:0000256" key="1">
    <source>
        <dbReference type="ARBA" id="ARBA00004651"/>
    </source>
</evidence>
<proteinExistence type="inferred from homology"/>
<dbReference type="Gene3D" id="1.10.287.1260">
    <property type="match status" value="1"/>
</dbReference>
<evidence type="ECO:0000256" key="6">
    <source>
        <dbReference type="ARBA" id="ARBA00023136"/>
    </source>
</evidence>
<evidence type="ECO:0000256" key="3">
    <source>
        <dbReference type="ARBA" id="ARBA00022475"/>
    </source>
</evidence>
<evidence type="ECO:0000256" key="8">
    <source>
        <dbReference type="SAM" id="Phobius"/>
    </source>
</evidence>
<protein>
    <submittedName>
        <fullName evidence="12">Uncharacterized protein</fullName>
    </submittedName>
</protein>
<dbReference type="InterPro" id="IPR023408">
    <property type="entry name" value="MscS_beta-dom_sf"/>
</dbReference>
<dbReference type="GO" id="GO:0005886">
    <property type="term" value="C:plasma membrane"/>
    <property type="evidence" value="ECO:0007669"/>
    <property type="project" value="UniProtKB-SubCell"/>
</dbReference>
<dbReference type="InterPro" id="IPR049142">
    <property type="entry name" value="MS_channel_1st"/>
</dbReference>